<organism evidence="1">
    <name type="scientific">Macaca fascicularis</name>
    <name type="common">Crab-eating macaque</name>
    <name type="synonym">Cynomolgus monkey</name>
    <dbReference type="NCBI Taxonomy" id="9541"/>
    <lineage>
        <taxon>Eukaryota</taxon>
        <taxon>Metazoa</taxon>
        <taxon>Chordata</taxon>
        <taxon>Craniata</taxon>
        <taxon>Vertebrata</taxon>
        <taxon>Euteleostomi</taxon>
        <taxon>Mammalia</taxon>
        <taxon>Eutheria</taxon>
        <taxon>Euarchontoglires</taxon>
        <taxon>Primates</taxon>
        <taxon>Haplorrhini</taxon>
        <taxon>Catarrhini</taxon>
        <taxon>Cercopithecidae</taxon>
        <taxon>Cercopithecinae</taxon>
        <taxon>Macaca</taxon>
    </lineage>
</organism>
<evidence type="ECO:0000313" key="1">
    <source>
        <dbReference type="EMBL" id="BAE88879.1"/>
    </source>
</evidence>
<proteinExistence type="evidence at transcript level"/>
<dbReference type="EMBL" id="AB171816">
    <property type="protein sequence ID" value="BAE88879.1"/>
    <property type="molecule type" value="mRNA"/>
</dbReference>
<protein>
    <submittedName>
        <fullName evidence="1">Macaca fascicularis brain cDNA, clone: QtrA-17577</fullName>
    </submittedName>
</protein>
<name>I7GB12_MACFA</name>
<reference evidence="1" key="1">
    <citation type="journal article" date="2007" name="PLoS Biol.">
        <title>Rate of evolution in brain-expressed genes in humans and other primates.</title>
        <authorList>
            <person name="Wang H.-Y."/>
            <person name="Chien H.-C."/>
            <person name="Osada N."/>
            <person name="Hashimoto K."/>
            <person name="Sugano S."/>
            <person name="Gojobori T."/>
            <person name="Chou C.-K."/>
            <person name="Tsai S.-F."/>
            <person name="Wu C.-I."/>
            <person name="Shen C.-K.J."/>
        </authorList>
    </citation>
    <scope>NUCLEOTIDE SEQUENCE</scope>
</reference>
<accession>I7GB12</accession>
<dbReference type="AlphaFoldDB" id="I7GB12"/>
<sequence length="54" mass="5848">MHLQAAGNQAAWHRPSSLEEELADVVGSVPGEAVSVFTSWHISVPFSSYLKLPL</sequence>